<accession>A0ABY3MUA8</accession>
<comment type="caution">
    <text evidence="1">The sequence shown here is derived from an EMBL/GenBank/DDBJ whole genome shotgun (WGS) entry which is preliminary data.</text>
</comment>
<organism evidence="1 2">
    <name type="scientific">Colwellia echini</name>
    <dbReference type="NCBI Taxonomy" id="1982103"/>
    <lineage>
        <taxon>Bacteria</taxon>
        <taxon>Pseudomonadati</taxon>
        <taxon>Pseudomonadota</taxon>
        <taxon>Gammaproteobacteria</taxon>
        <taxon>Alteromonadales</taxon>
        <taxon>Colwelliaceae</taxon>
        <taxon>Colwellia</taxon>
    </lineage>
</organism>
<dbReference type="Gene3D" id="2.60.120.200">
    <property type="match status" value="1"/>
</dbReference>
<dbReference type="EMBL" id="PJAI02000018">
    <property type="protein sequence ID" value="TYK64780.1"/>
    <property type="molecule type" value="Genomic_DNA"/>
</dbReference>
<dbReference type="InterPro" id="IPR025975">
    <property type="entry name" value="Polysacc_lyase"/>
</dbReference>
<evidence type="ECO:0000313" key="1">
    <source>
        <dbReference type="EMBL" id="TYK64780.1"/>
    </source>
</evidence>
<protein>
    <recommendedName>
        <fullName evidence="3">Polysaccharide lyase</fullName>
    </recommendedName>
</protein>
<keyword evidence="2" id="KW-1185">Reference proteome</keyword>
<proteinExistence type="predicted"/>
<dbReference type="Proteomes" id="UP000815846">
    <property type="component" value="Unassembled WGS sequence"/>
</dbReference>
<dbReference type="Pfam" id="PF14099">
    <property type="entry name" value="Polysacc_lyase"/>
    <property type="match status" value="1"/>
</dbReference>
<reference evidence="1 2" key="1">
    <citation type="submission" date="2019-08" db="EMBL/GenBank/DDBJ databases">
        <title>Microbe sample from Colwellia echini.</title>
        <authorList>
            <person name="Christiansen L."/>
            <person name="Pathiraja D."/>
            <person name="Schultz-Johansen M."/>
            <person name="Choi I.-G."/>
            <person name="Stougaard P."/>
        </authorList>
    </citation>
    <scope>NUCLEOTIDE SEQUENCE [LARGE SCALE GENOMIC DNA]</scope>
    <source>
        <strain evidence="1 2">A3</strain>
    </source>
</reference>
<evidence type="ECO:0000313" key="2">
    <source>
        <dbReference type="Proteomes" id="UP000815846"/>
    </source>
</evidence>
<evidence type="ECO:0008006" key="3">
    <source>
        <dbReference type="Google" id="ProtNLM"/>
    </source>
</evidence>
<gene>
    <name evidence="1" type="ORF">CWS31_013890</name>
</gene>
<sequence length="290" mass="33712">MIKKMNMFVIMLKHFMQITLHHMLFYQSGINYMRKYQPLRGPISFITILVLLFACTSSEQNKPNEKGWFALVNDANFLAEVSAALSASKLQPFMHLEAPLDNVDVGNDSVTFTLTPEQEKIFGGIRSELAVNFPYVVGDKITYRFDMLIPDDFLADKGKNRWWLFAQWHDQPNPQLGETWSGFPKNSPPIGLFLEEKDNQFGMTIHYLGNKKFWFPVNKGKWNRYAFNITWSNDSDGELIFSLNDDALKTFNGKNMLNNYQHYLKIGMYRNPNINSLNHVEFKELIIVNE</sequence>
<name>A0ABY3MUA8_9GAMM</name>